<dbReference type="AlphaFoldDB" id="A0A1A8GK18"/>
<name>A0A1A8GK18_9TELE</name>
<dbReference type="EMBL" id="HAEC01003289">
    <property type="protein sequence ID" value="SBQ71366.1"/>
    <property type="molecule type" value="Transcribed_RNA"/>
</dbReference>
<evidence type="ECO:0000313" key="1">
    <source>
        <dbReference type="EMBL" id="SBQ71366.1"/>
    </source>
</evidence>
<feature type="non-terminal residue" evidence="1">
    <location>
        <position position="92"/>
    </location>
</feature>
<accession>A0A1A8GK18</accession>
<proteinExistence type="predicted"/>
<feature type="non-terminal residue" evidence="1">
    <location>
        <position position="1"/>
    </location>
</feature>
<protein>
    <submittedName>
        <fullName evidence="1">Runt-related transcription factor 2</fullName>
    </submittedName>
</protein>
<gene>
    <name evidence="1" type="primary">RUNX2</name>
</gene>
<reference evidence="1" key="2">
    <citation type="submission" date="2016-06" db="EMBL/GenBank/DDBJ databases">
        <title>The genome of a short-lived fish provides insights into sex chromosome evolution and the genetic control of aging.</title>
        <authorList>
            <person name="Reichwald K."/>
            <person name="Felder M."/>
            <person name="Petzold A."/>
            <person name="Koch P."/>
            <person name="Groth M."/>
            <person name="Platzer M."/>
        </authorList>
    </citation>
    <scope>NUCLEOTIDE SEQUENCE</scope>
    <source>
        <tissue evidence="1">Brain</tissue>
    </source>
</reference>
<reference evidence="1" key="1">
    <citation type="submission" date="2016-05" db="EMBL/GenBank/DDBJ databases">
        <authorList>
            <person name="Lavstsen T."/>
            <person name="Jespersen J.S."/>
        </authorList>
    </citation>
    <scope>NUCLEOTIDE SEQUENCE</scope>
    <source>
        <tissue evidence="1">Brain</tissue>
    </source>
</reference>
<organism evidence="1">
    <name type="scientific">Nothobranchius korthausae</name>
    <dbReference type="NCBI Taxonomy" id="1143690"/>
    <lineage>
        <taxon>Eukaryota</taxon>
        <taxon>Metazoa</taxon>
        <taxon>Chordata</taxon>
        <taxon>Craniata</taxon>
        <taxon>Vertebrata</taxon>
        <taxon>Euteleostomi</taxon>
        <taxon>Actinopterygii</taxon>
        <taxon>Neopterygii</taxon>
        <taxon>Teleostei</taxon>
        <taxon>Neoteleostei</taxon>
        <taxon>Acanthomorphata</taxon>
        <taxon>Ovalentaria</taxon>
        <taxon>Atherinomorphae</taxon>
        <taxon>Cyprinodontiformes</taxon>
        <taxon>Nothobranchiidae</taxon>
        <taxon>Nothobranchius</taxon>
    </lineage>
</organism>
<sequence length="92" mass="10069">PTSESTKPKKSGFFSGLACYLLLRNTAEMKKKSRLVPTCLPGMCFDRGATKGVVLAATVYSQMRLNPPAEGCFLPLLYRVSTSLTLFVCLFV</sequence>